<accession>A0A7W9TWM1</accession>
<sequence length="86" mass="9407">MSITLSMRSSATAPIAAKTALAQEIWLGVTLVPARNLDSATITVLERDLIGRRFSSMKLNYVDGMWLAGTAWKLGVIQRCESLMAH</sequence>
<keyword evidence="2" id="KW-1185">Reference proteome</keyword>
<evidence type="ECO:0000313" key="2">
    <source>
        <dbReference type="Proteomes" id="UP000571554"/>
    </source>
</evidence>
<name>A0A7W9TWM1_9BURK</name>
<comment type="caution">
    <text evidence="1">The sequence shown here is derived from an EMBL/GenBank/DDBJ whole genome shotgun (WGS) entry which is preliminary data.</text>
</comment>
<evidence type="ECO:0000313" key="1">
    <source>
        <dbReference type="EMBL" id="MBB6102728.1"/>
    </source>
</evidence>
<dbReference type="EMBL" id="JACHBW010000006">
    <property type="protein sequence ID" value="MBB6102728.1"/>
    <property type="molecule type" value="Genomic_DNA"/>
</dbReference>
<dbReference type="AlphaFoldDB" id="A0A7W9TWM1"/>
<gene>
    <name evidence="1" type="ORF">F4827_002580</name>
</gene>
<organism evidence="1 2">
    <name type="scientific">Paraburkholderia bannensis</name>
    <dbReference type="NCBI Taxonomy" id="765414"/>
    <lineage>
        <taxon>Bacteria</taxon>
        <taxon>Pseudomonadati</taxon>
        <taxon>Pseudomonadota</taxon>
        <taxon>Betaproteobacteria</taxon>
        <taxon>Burkholderiales</taxon>
        <taxon>Burkholderiaceae</taxon>
        <taxon>Paraburkholderia</taxon>
    </lineage>
</organism>
<proteinExistence type="predicted"/>
<reference evidence="1 2" key="1">
    <citation type="submission" date="2020-08" db="EMBL/GenBank/DDBJ databases">
        <title>Above-ground endophytic microbial communities from plants in different locations in the United States.</title>
        <authorList>
            <person name="Frank C."/>
        </authorList>
    </citation>
    <scope>NUCLEOTIDE SEQUENCE [LARGE SCALE GENOMIC DNA]</scope>
    <source>
        <strain evidence="1 2">WP4_2_2</strain>
    </source>
</reference>
<protein>
    <submittedName>
        <fullName evidence="1">Uncharacterized protein</fullName>
    </submittedName>
</protein>
<dbReference type="RefSeq" id="WP_221303667.1">
    <property type="nucleotide sequence ID" value="NZ_JACHBW010000006.1"/>
</dbReference>
<dbReference type="Proteomes" id="UP000571554">
    <property type="component" value="Unassembled WGS sequence"/>
</dbReference>